<reference evidence="1 2" key="1">
    <citation type="submission" date="2021-01" db="EMBL/GenBank/DDBJ databases">
        <title>Genomic Encyclopedia of Type Strains, Phase IV (KMG-IV): sequencing the most valuable type-strain genomes for metagenomic binning, comparative biology and taxonomic classification.</title>
        <authorList>
            <person name="Goeker M."/>
        </authorList>
    </citation>
    <scope>NUCLEOTIDE SEQUENCE [LARGE SCALE GENOMIC DNA]</scope>
    <source>
        <strain evidence="1 2">DSM 24834</strain>
    </source>
</reference>
<protein>
    <submittedName>
        <fullName evidence="1">Uncharacterized protein</fullName>
    </submittedName>
</protein>
<gene>
    <name evidence="1" type="ORF">JOC86_002616</name>
</gene>
<organism evidence="1 2">
    <name type="scientific">Rossellomorea pakistanensis</name>
    <dbReference type="NCBI Taxonomy" id="992288"/>
    <lineage>
        <taxon>Bacteria</taxon>
        <taxon>Bacillati</taxon>
        <taxon>Bacillota</taxon>
        <taxon>Bacilli</taxon>
        <taxon>Bacillales</taxon>
        <taxon>Bacillaceae</taxon>
        <taxon>Rossellomorea</taxon>
    </lineage>
</organism>
<proteinExistence type="predicted"/>
<dbReference type="Proteomes" id="UP001646157">
    <property type="component" value="Unassembled WGS sequence"/>
</dbReference>
<name>A0ABS2NE23_9BACI</name>
<evidence type="ECO:0000313" key="2">
    <source>
        <dbReference type="Proteomes" id="UP001646157"/>
    </source>
</evidence>
<keyword evidence="2" id="KW-1185">Reference proteome</keyword>
<dbReference type="EMBL" id="JAFBDZ010000002">
    <property type="protein sequence ID" value="MBM7586074.1"/>
    <property type="molecule type" value="Genomic_DNA"/>
</dbReference>
<sequence>MKIFSALYELVMVVDELFQMHSFSRLNSRYGLLFLGVLNDEASLGDVGAISVVMLLTFEFGRVYPFFFIIYPAPI</sequence>
<accession>A0ABS2NE23</accession>
<evidence type="ECO:0000313" key="1">
    <source>
        <dbReference type="EMBL" id="MBM7586074.1"/>
    </source>
</evidence>
<comment type="caution">
    <text evidence="1">The sequence shown here is derived from an EMBL/GenBank/DDBJ whole genome shotgun (WGS) entry which is preliminary data.</text>
</comment>